<protein>
    <submittedName>
        <fullName evidence="2">Uncharacterized protein</fullName>
    </submittedName>
</protein>
<evidence type="ECO:0000313" key="2">
    <source>
        <dbReference type="EMBL" id="CAD7440547.1"/>
    </source>
</evidence>
<feature type="compositionally biased region" description="Polar residues" evidence="1">
    <location>
        <begin position="95"/>
        <end position="113"/>
    </location>
</feature>
<dbReference type="AlphaFoldDB" id="A0A7R9EV00"/>
<proteinExistence type="predicted"/>
<sequence length="124" mass="14153">MEHDCDCQNGRNLFIKFNKSGLAESGRSINVHINPENGPSSSRFYFNCYDREDCLKLFERQQPYLKWRKTEVSALADETGKTSSSDLDGKRAGLTNDSRSVQRTLAKQPTTRECLSVKARDDRD</sequence>
<accession>A0A7R9EV00</accession>
<feature type="region of interest" description="Disordered" evidence="1">
    <location>
        <begin position="74"/>
        <end position="124"/>
    </location>
</feature>
<organism evidence="2">
    <name type="scientific">Timema bartmani</name>
    <dbReference type="NCBI Taxonomy" id="61472"/>
    <lineage>
        <taxon>Eukaryota</taxon>
        <taxon>Metazoa</taxon>
        <taxon>Ecdysozoa</taxon>
        <taxon>Arthropoda</taxon>
        <taxon>Hexapoda</taxon>
        <taxon>Insecta</taxon>
        <taxon>Pterygota</taxon>
        <taxon>Neoptera</taxon>
        <taxon>Polyneoptera</taxon>
        <taxon>Phasmatodea</taxon>
        <taxon>Timematodea</taxon>
        <taxon>Timematoidea</taxon>
        <taxon>Timematidae</taxon>
        <taxon>Timema</taxon>
    </lineage>
</organism>
<reference evidence="2" key="1">
    <citation type="submission" date="2020-11" db="EMBL/GenBank/DDBJ databases">
        <authorList>
            <person name="Tran Van P."/>
        </authorList>
    </citation>
    <scope>NUCLEOTIDE SEQUENCE</scope>
</reference>
<gene>
    <name evidence="2" type="ORF">TBIB3V08_LOCUS3048</name>
</gene>
<dbReference type="EMBL" id="OD565014">
    <property type="protein sequence ID" value="CAD7440547.1"/>
    <property type="molecule type" value="Genomic_DNA"/>
</dbReference>
<evidence type="ECO:0000256" key="1">
    <source>
        <dbReference type="SAM" id="MobiDB-lite"/>
    </source>
</evidence>
<name>A0A7R9EV00_9NEOP</name>